<organism evidence="1 2">
    <name type="scientific">Plakobranchus ocellatus</name>
    <dbReference type="NCBI Taxonomy" id="259542"/>
    <lineage>
        <taxon>Eukaryota</taxon>
        <taxon>Metazoa</taxon>
        <taxon>Spiralia</taxon>
        <taxon>Lophotrochozoa</taxon>
        <taxon>Mollusca</taxon>
        <taxon>Gastropoda</taxon>
        <taxon>Heterobranchia</taxon>
        <taxon>Euthyneura</taxon>
        <taxon>Panpulmonata</taxon>
        <taxon>Sacoglossa</taxon>
        <taxon>Placobranchoidea</taxon>
        <taxon>Plakobranchidae</taxon>
        <taxon>Plakobranchus</taxon>
    </lineage>
</organism>
<name>A0AAV4CXS2_9GAST</name>
<protein>
    <submittedName>
        <fullName evidence="1">Uncharacterized protein</fullName>
    </submittedName>
</protein>
<sequence>MHRIQQCDLPSAATHKSLALAGGGFQHLSLQTQLVTHTHTMQKYSTHMKNARIHTHILVFTRRSEDTGYLILLAIQMALQNVFQFNRLTPKLIFKDWKSHTERRVANSPYGVTPL</sequence>
<keyword evidence="2" id="KW-1185">Reference proteome</keyword>
<dbReference type="AlphaFoldDB" id="A0AAV4CXS2"/>
<proteinExistence type="predicted"/>
<reference evidence="1 2" key="1">
    <citation type="journal article" date="2021" name="Elife">
        <title>Chloroplast acquisition without the gene transfer in kleptoplastic sea slugs, Plakobranchus ocellatus.</title>
        <authorList>
            <person name="Maeda T."/>
            <person name="Takahashi S."/>
            <person name="Yoshida T."/>
            <person name="Shimamura S."/>
            <person name="Takaki Y."/>
            <person name="Nagai Y."/>
            <person name="Toyoda A."/>
            <person name="Suzuki Y."/>
            <person name="Arimoto A."/>
            <person name="Ishii H."/>
            <person name="Satoh N."/>
            <person name="Nishiyama T."/>
            <person name="Hasebe M."/>
            <person name="Maruyama T."/>
            <person name="Minagawa J."/>
            <person name="Obokata J."/>
            <person name="Shigenobu S."/>
        </authorList>
    </citation>
    <scope>NUCLEOTIDE SEQUENCE [LARGE SCALE GENOMIC DNA]</scope>
</reference>
<accession>A0AAV4CXS2</accession>
<comment type="caution">
    <text evidence="1">The sequence shown here is derived from an EMBL/GenBank/DDBJ whole genome shotgun (WGS) entry which is preliminary data.</text>
</comment>
<evidence type="ECO:0000313" key="2">
    <source>
        <dbReference type="Proteomes" id="UP000735302"/>
    </source>
</evidence>
<evidence type="ECO:0000313" key="1">
    <source>
        <dbReference type="EMBL" id="GFO36701.1"/>
    </source>
</evidence>
<dbReference type="Proteomes" id="UP000735302">
    <property type="component" value="Unassembled WGS sequence"/>
</dbReference>
<gene>
    <name evidence="1" type="ORF">PoB_006320600</name>
</gene>
<dbReference type="EMBL" id="BLXT01007126">
    <property type="protein sequence ID" value="GFO36701.1"/>
    <property type="molecule type" value="Genomic_DNA"/>
</dbReference>